<evidence type="ECO:0000256" key="5">
    <source>
        <dbReference type="SAM" id="SignalP"/>
    </source>
</evidence>
<evidence type="ECO:0000313" key="8">
    <source>
        <dbReference type="Proteomes" id="UP000832041"/>
    </source>
</evidence>
<dbReference type="EMBL" id="CP051627">
    <property type="protein sequence ID" value="UPT22262.1"/>
    <property type="molecule type" value="Genomic_DNA"/>
</dbReference>
<proteinExistence type="predicted"/>
<dbReference type="Gene3D" id="3.40.190.100">
    <property type="entry name" value="Glycine betaine-binding periplasmic protein, domain 2"/>
    <property type="match status" value="1"/>
</dbReference>
<evidence type="ECO:0000256" key="3">
    <source>
        <dbReference type="ARBA" id="ARBA00022475"/>
    </source>
</evidence>
<dbReference type="SUPFAM" id="SSF53850">
    <property type="entry name" value="Periplasmic binding protein-like II"/>
    <property type="match status" value="1"/>
</dbReference>
<reference evidence="7 8" key="1">
    <citation type="submission" date="2020-04" db="EMBL/GenBank/DDBJ databases">
        <title>Thermobifida alba genome sequencing and assembly.</title>
        <authorList>
            <person name="Luzics S."/>
            <person name="Horvath B."/>
            <person name="Nagy I."/>
            <person name="Toth A."/>
            <person name="Nagy I."/>
            <person name="Kukolya J."/>
        </authorList>
    </citation>
    <scope>NUCLEOTIDE SEQUENCE [LARGE SCALE GENOMIC DNA]</scope>
    <source>
        <strain evidence="7 8">DSM 43795</strain>
    </source>
</reference>
<evidence type="ECO:0000313" key="7">
    <source>
        <dbReference type="EMBL" id="UPT22262.1"/>
    </source>
</evidence>
<dbReference type="Proteomes" id="UP000832041">
    <property type="component" value="Chromosome"/>
</dbReference>
<gene>
    <name evidence="7" type="ORF">FOF52_15890</name>
</gene>
<dbReference type="RefSeq" id="WP_248590743.1">
    <property type="nucleotide sequence ID" value="NZ_BAABEB010000005.1"/>
</dbReference>
<feature type="chain" id="PRO_5046014592" evidence="5">
    <location>
        <begin position="27"/>
        <end position="315"/>
    </location>
</feature>
<dbReference type="Pfam" id="PF04069">
    <property type="entry name" value="OpuAC"/>
    <property type="match status" value="1"/>
</dbReference>
<keyword evidence="2" id="KW-0813">Transport</keyword>
<evidence type="ECO:0000256" key="1">
    <source>
        <dbReference type="ARBA" id="ARBA00004236"/>
    </source>
</evidence>
<dbReference type="InterPro" id="IPR007210">
    <property type="entry name" value="ABC_Gly_betaine_transp_sub-bd"/>
</dbReference>
<feature type="signal peptide" evidence="5">
    <location>
        <begin position="1"/>
        <end position="26"/>
    </location>
</feature>
<dbReference type="PANTHER" id="PTHR47737">
    <property type="entry name" value="GLYCINE BETAINE/PROLINE BETAINE TRANSPORT SYSTEM PERMEASE PROTEIN PROW"/>
    <property type="match status" value="1"/>
</dbReference>
<organism evidence="7 8">
    <name type="scientific">Thermobifida alba</name>
    <name type="common">Thermomonospora alba</name>
    <dbReference type="NCBI Taxonomy" id="53522"/>
    <lineage>
        <taxon>Bacteria</taxon>
        <taxon>Bacillati</taxon>
        <taxon>Actinomycetota</taxon>
        <taxon>Actinomycetes</taxon>
        <taxon>Streptosporangiales</taxon>
        <taxon>Nocardiopsidaceae</taxon>
        <taxon>Thermobifida</taxon>
    </lineage>
</organism>
<accession>A0ABY4L843</accession>
<keyword evidence="3" id="KW-1003">Cell membrane</keyword>
<comment type="subcellular location">
    <subcellularLocation>
        <location evidence="1">Cell membrane</location>
    </subcellularLocation>
</comment>
<dbReference type="Gene3D" id="3.40.190.10">
    <property type="entry name" value="Periplasmic binding protein-like II"/>
    <property type="match status" value="1"/>
</dbReference>
<evidence type="ECO:0000256" key="2">
    <source>
        <dbReference type="ARBA" id="ARBA00022448"/>
    </source>
</evidence>
<feature type="domain" description="ABC-type glycine betaine transport system substrate-binding" evidence="6">
    <location>
        <begin position="49"/>
        <end position="296"/>
    </location>
</feature>
<keyword evidence="4" id="KW-0472">Membrane</keyword>
<evidence type="ECO:0000256" key="4">
    <source>
        <dbReference type="ARBA" id="ARBA00023136"/>
    </source>
</evidence>
<keyword evidence="5" id="KW-0732">Signal</keyword>
<name>A0ABY4L843_THEAE</name>
<protein>
    <submittedName>
        <fullName evidence="7">Glycine betaine ABC transporter substrate-binding protein</fullName>
    </submittedName>
</protein>
<evidence type="ECO:0000259" key="6">
    <source>
        <dbReference type="Pfam" id="PF04069"/>
    </source>
</evidence>
<dbReference type="PANTHER" id="PTHR47737:SF1">
    <property type="entry name" value="GLYCINE BETAINE_PROLINE BETAINE TRANSPORT SYSTEM PERMEASE PROTEIN PROW"/>
    <property type="match status" value="1"/>
</dbReference>
<dbReference type="CDD" id="cd13639">
    <property type="entry name" value="PBP2_OpuAC_like"/>
    <property type="match status" value="1"/>
</dbReference>
<sequence>MKPTKRTRRLASVTAGLASLALLATACGGDGGSGLAGGGDEGSGQGGDKQIEIALIPWEEAIATTNMWKVLLEELDYEVTITEVDVAPMYQGVANGDVDMFLDTWLPLTHADYWEEYGDKVEDLGAWYDNAVLTLTVPSYVDEVDSIADLADNADLFGGRIVGIESGSGLVRTTKEEAIPTYGLDDYELIESSTAAMLAELDAAIADEEPIVVTLWRPHIAYAQYDLKDLEDPEGAMGGAEEIHAVGRAGFSEDFPELAEWLGNFELSDDELSSLEQAVLADHEDDPEAGAREWLAANPEFIERTLGEAGADLEF</sequence>
<dbReference type="PROSITE" id="PS51257">
    <property type="entry name" value="PROKAR_LIPOPROTEIN"/>
    <property type="match status" value="1"/>
</dbReference>
<keyword evidence="8" id="KW-1185">Reference proteome</keyword>